<dbReference type="GO" id="GO:0004497">
    <property type="term" value="F:monooxygenase activity"/>
    <property type="evidence" value="ECO:0007669"/>
    <property type="project" value="UniProtKB-KW"/>
</dbReference>
<dbReference type="InterPro" id="IPR011008">
    <property type="entry name" value="Dimeric_a/b-barrel"/>
</dbReference>
<name>A0A1G9MH59_9ACTN</name>
<reference evidence="1 2" key="1">
    <citation type="submission" date="2016-10" db="EMBL/GenBank/DDBJ databases">
        <authorList>
            <person name="de Groot N.N."/>
        </authorList>
    </citation>
    <scope>NUCLEOTIDE SEQUENCE [LARGE SCALE GENOMIC DNA]</scope>
    <source>
        <strain evidence="1 2">CGMCC 4.6533</strain>
    </source>
</reference>
<organism evidence="1 2">
    <name type="scientific">Nonomuraea jiangxiensis</name>
    <dbReference type="NCBI Taxonomy" id="633440"/>
    <lineage>
        <taxon>Bacteria</taxon>
        <taxon>Bacillati</taxon>
        <taxon>Actinomycetota</taxon>
        <taxon>Actinomycetes</taxon>
        <taxon>Streptosporangiales</taxon>
        <taxon>Streptosporangiaceae</taxon>
        <taxon>Nonomuraea</taxon>
    </lineage>
</organism>
<dbReference type="EMBL" id="FNDJ01000030">
    <property type="protein sequence ID" value="SDL73331.1"/>
    <property type="molecule type" value="Genomic_DNA"/>
</dbReference>
<keyword evidence="1" id="KW-0503">Monooxygenase</keyword>
<dbReference type="SUPFAM" id="SSF54909">
    <property type="entry name" value="Dimeric alpha+beta barrel"/>
    <property type="match status" value="1"/>
</dbReference>
<dbReference type="Proteomes" id="UP000199202">
    <property type="component" value="Unassembled WGS sequence"/>
</dbReference>
<keyword evidence="2" id="KW-1185">Reference proteome</keyword>
<accession>A0A1G9MH59</accession>
<gene>
    <name evidence="1" type="ORF">SAMN05421869_1306</name>
</gene>
<evidence type="ECO:0000313" key="2">
    <source>
        <dbReference type="Proteomes" id="UP000199202"/>
    </source>
</evidence>
<protein>
    <submittedName>
        <fullName evidence="1">Heme-degrading monooxygenase HmoA</fullName>
    </submittedName>
</protein>
<sequence>MIARVWRATAAHPGQYRRVFEEEVLHDLQEVPGFRGAYLLADGPELVTLTLFDSMAAVRRFAGDGYEHEHVTPAARATLLRSDPAVRHYEVLAQADGPGG</sequence>
<proteinExistence type="predicted"/>
<dbReference type="AlphaFoldDB" id="A0A1G9MH59"/>
<dbReference type="RefSeq" id="WP_090945470.1">
    <property type="nucleotide sequence ID" value="NZ_FNDJ01000030.1"/>
</dbReference>
<dbReference type="STRING" id="633440.SAMN05421869_1306"/>
<evidence type="ECO:0000313" key="1">
    <source>
        <dbReference type="EMBL" id="SDL73331.1"/>
    </source>
</evidence>
<keyword evidence="1" id="KW-0560">Oxidoreductase</keyword>
<dbReference type="OrthoDB" id="7210869at2"/>